<comment type="caution">
    <text evidence="1">The sequence shown here is derived from an EMBL/GenBank/DDBJ whole genome shotgun (WGS) entry which is preliminary data.</text>
</comment>
<dbReference type="Proteomes" id="UP001336122">
    <property type="component" value="Unassembled WGS sequence"/>
</dbReference>
<accession>A0ABU6PCR6</accession>
<organism evidence="1 2">
    <name type="scientific">Bacillus nitratireducens</name>
    <dbReference type="NCBI Taxonomy" id="2026193"/>
    <lineage>
        <taxon>Bacteria</taxon>
        <taxon>Bacillati</taxon>
        <taxon>Bacillota</taxon>
        <taxon>Bacilli</taxon>
        <taxon>Bacillales</taxon>
        <taxon>Bacillaceae</taxon>
        <taxon>Bacillus</taxon>
        <taxon>Bacillus cereus group</taxon>
    </lineage>
</organism>
<dbReference type="InterPro" id="IPR005358">
    <property type="entry name" value="Puta_zinc/iron-chelating_dom"/>
</dbReference>
<dbReference type="RefSeq" id="WP_048517121.1">
    <property type="nucleotide sequence ID" value="NZ_JARTIK010000014.1"/>
</dbReference>
<evidence type="ECO:0000313" key="2">
    <source>
        <dbReference type="Proteomes" id="UP001336122"/>
    </source>
</evidence>
<dbReference type="SUPFAM" id="SSF103642">
    <property type="entry name" value="Sec-C motif"/>
    <property type="match status" value="1"/>
</dbReference>
<dbReference type="Pfam" id="PF03692">
    <property type="entry name" value="CxxCxxCC"/>
    <property type="match status" value="1"/>
</dbReference>
<gene>
    <name evidence="1" type="ORF">P9485_14760</name>
</gene>
<protein>
    <submittedName>
        <fullName evidence="1">YkgJ family cysteine cluster protein</fullName>
    </submittedName>
</protein>
<dbReference type="InterPro" id="IPR004027">
    <property type="entry name" value="SEC_C_motif"/>
</dbReference>
<dbReference type="Pfam" id="PF02810">
    <property type="entry name" value="SEC-C"/>
    <property type="match status" value="1"/>
</dbReference>
<proteinExistence type="predicted"/>
<dbReference type="EMBL" id="JARTIK010000014">
    <property type="protein sequence ID" value="MED4679091.1"/>
    <property type="molecule type" value="Genomic_DNA"/>
</dbReference>
<evidence type="ECO:0000313" key="1">
    <source>
        <dbReference type="EMBL" id="MED4679091.1"/>
    </source>
</evidence>
<keyword evidence="2" id="KW-1185">Reference proteome</keyword>
<sequence length="272" mass="31385">MSRNELCFCGSGKKQKKCHDDVDPNSYIGNLYKKYFNIDNIISDYKATHKEFKNHPCGKGCFNCCYDAFSVSMLEFELLLEEMRNIGIEFAETVFTKALKHLDSLRISNPGLYKRLEEDTSFQNKRKVDSKDLEQYQQTERFQFPCPLLDENNGSCTVYNKRPMVCRTFGTTHDSFLLMISSPQSAVCENIPSIHANALQTPEIEPSDSQVNNMLKTKHLGQEILVREYPIVYWFKIYHNKNTKKGKPVYSSLVPSFFHKKPGTITIAELMP</sequence>
<reference evidence="1 2" key="1">
    <citation type="submission" date="2023-03" db="EMBL/GenBank/DDBJ databases">
        <title>Bacillus Genome Sequencing.</title>
        <authorList>
            <person name="Dunlap C."/>
        </authorList>
    </citation>
    <scope>NUCLEOTIDE SEQUENCE [LARGE SCALE GENOMIC DNA]</scope>
    <source>
        <strain evidence="1 2">NRS-319</strain>
    </source>
</reference>
<name>A0ABU6PCR6_9BACI</name>